<feature type="domain" description="SET" evidence="4">
    <location>
        <begin position="48"/>
        <end position="230"/>
    </location>
</feature>
<evidence type="ECO:0000256" key="3">
    <source>
        <dbReference type="ARBA" id="ARBA00022691"/>
    </source>
</evidence>
<feature type="domain" description="Post-SET" evidence="5">
    <location>
        <begin position="417"/>
        <end position="433"/>
    </location>
</feature>
<dbReference type="InterPro" id="IPR001214">
    <property type="entry name" value="SET_dom"/>
</dbReference>
<evidence type="ECO:0000313" key="6">
    <source>
        <dbReference type="EMBL" id="GFH49475.1"/>
    </source>
</evidence>
<dbReference type="SMART" id="SM00508">
    <property type="entry name" value="PostSET"/>
    <property type="match status" value="2"/>
</dbReference>
<gene>
    <name evidence="6" type="ORF">CTEN210_05951</name>
</gene>
<evidence type="ECO:0000313" key="7">
    <source>
        <dbReference type="Proteomes" id="UP001054902"/>
    </source>
</evidence>
<protein>
    <recommendedName>
        <fullName evidence="8">Histone-lysine N-methyltransferase</fullName>
    </recommendedName>
</protein>
<dbReference type="Proteomes" id="UP001054902">
    <property type="component" value="Unassembled WGS sequence"/>
</dbReference>
<feature type="domain" description="SET" evidence="4">
    <location>
        <begin position="286"/>
        <end position="409"/>
    </location>
</feature>
<dbReference type="InterPro" id="IPR046341">
    <property type="entry name" value="SET_dom_sf"/>
</dbReference>
<dbReference type="Pfam" id="PF00856">
    <property type="entry name" value="SET"/>
    <property type="match status" value="2"/>
</dbReference>
<keyword evidence="3" id="KW-0949">S-adenosyl-L-methionine</keyword>
<keyword evidence="1" id="KW-0489">Methyltransferase</keyword>
<keyword evidence="2" id="KW-0808">Transferase</keyword>
<keyword evidence="7" id="KW-1185">Reference proteome</keyword>
<comment type="caution">
    <text evidence="6">The sequence shown here is derived from an EMBL/GenBank/DDBJ whole genome shotgun (WGS) entry which is preliminary data.</text>
</comment>
<reference evidence="6 7" key="1">
    <citation type="journal article" date="2021" name="Sci. Rep.">
        <title>The genome of the diatom Chaetoceros tenuissimus carries an ancient integrated fragment of an extant virus.</title>
        <authorList>
            <person name="Hongo Y."/>
            <person name="Kimura K."/>
            <person name="Takaki Y."/>
            <person name="Yoshida Y."/>
            <person name="Baba S."/>
            <person name="Kobayashi G."/>
            <person name="Nagasaki K."/>
            <person name="Hano T."/>
            <person name="Tomaru Y."/>
        </authorList>
    </citation>
    <scope>NUCLEOTIDE SEQUENCE [LARGE SCALE GENOMIC DNA]</scope>
    <source>
        <strain evidence="6 7">NIES-3715</strain>
    </source>
</reference>
<dbReference type="Gene3D" id="2.170.270.10">
    <property type="entry name" value="SET domain"/>
    <property type="match status" value="2"/>
</dbReference>
<dbReference type="PROSITE" id="PS50280">
    <property type="entry name" value="SET"/>
    <property type="match status" value="2"/>
</dbReference>
<evidence type="ECO:0000256" key="1">
    <source>
        <dbReference type="ARBA" id="ARBA00022603"/>
    </source>
</evidence>
<dbReference type="InterPro" id="IPR003616">
    <property type="entry name" value="Post-SET_dom"/>
</dbReference>
<proteinExistence type="predicted"/>
<evidence type="ECO:0000256" key="2">
    <source>
        <dbReference type="ARBA" id="ARBA00022679"/>
    </source>
</evidence>
<evidence type="ECO:0008006" key="8">
    <source>
        <dbReference type="Google" id="ProtNLM"/>
    </source>
</evidence>
<evidence type="ECO:0000259" key="4">
    <source>
        <dbReference type="PROSITE" id="PS50280"/>
    </source>
</evidence>
<dbReference type="SUPFAM" id="SSF82199">
    <property type="entry name" value="SET domain"/>
    <property type="match status" value="2"/>
</dbReference>
<organism evidence="6 7">
    <name type="scientific">Chaetoceros tenuissimus</name>
    <dbReference type="NCBI Taxonomy" id="426638"/>
    <lineage>
        <taxon>Eukaryota</taxon>
        <taxon>Sar</taxon>
        <taxon>Stramenopiles</taxon>
        <taxon>Ochrophyta</taxon>
        <taxon>Bacillariophyta</taxon>
        <taxon>Coscinodiscophyceae</taxon>
        <taxon>Chaetocerotophycidae</taxon>
        <taxon>Chaetocerotales</taxon>
        <taxon>Chaetocerotaceae</taxon>
        <taxon>Chaetoceros</taxon>
    </lineage>
</organism>
<name>A0AAD3H3Y3_9STRA</name>
<dbReference type="AlphaFoldDB" id="A0AAD3H3Y3"/>
<sequence length="434" mass="48609">MKLSSVSSIAFAFTSTRKPPPEEVRVVVNKKPTTGHPSYSTEIDPVSGSLTIHSIVPKGIEIQDGLYGKKLVATQKFHEGQVLYVGYAILLDIALSNAEKYFVRLYNHDGTFQTEEIMSTVHSVVDYDKLASDVLHDCIYQDDVAKKKSKRNNSDTSSSPGVFGLGQLPSSPSFPVPSIRQIYGFDAFMNHSCDANTYHPLVSRSSEMMSYQAIAIRDIFPGDEITCDYAFFDYECNGHEIEQCLCGSPKCRGKMMGFQGLSLQEKISILPYCELEIVSTFFRENNDITLLRSEIPPGVDLIVKPNDTHLVATRTFEAAELVFENKSTLIPTHDLSKTYVLECNGKYFLMDNLHHFIHRREYSEAVGFDCFMDHSCCPNTSQVYQDSTTYVVRANHLIQPGDRITMDYTSLDSLERVSFQCNCGSAVCKGLILS</sequence>
<dbReference type="GO" id="GO:0032259">
    <property type="term" value="P:methylation"/>
    <property type="evidence" value="ECO:0007669"/>
    <property type="project" value="UniProtKB-KW"/>
</dbReference>
<feature type="domain" description="Post-SET" evidence="5">
    <location>
        <begin position="240"/>
        <end position="256"/>
    </location>
</feature>
<dbReference type="InterPro" id="IPR053201">
    <property type="entry name" value="Flavunoidine_N-MTase"/>
</dbReference>
<accession>A0AAD3H3Y3</accession>
<dbReference type="GO" id="GO:0008168">
    <property type="term" value="F:methyltransferase activity"/>
    <property type="evidence" value="ECO:0007669"/>
    <property type="project" value="UniProtKB-KW"/>
</dbReference>
<dbReference type="PROSITE" id="PS50868">
    <property type="entry name" value="POST_SET"/>
    <property type="match status" value="2"/>
</dbReference>
<dbReference type="PANTHER" id="PTHR12350:SF19">
    <property type="entry name" value="SET DOMAIN-CONTAINING PROTEIN"/>
    <property type="match status" value="1"/>
</dbReference>
<dbReference type="PANTHER" id="PTHR12350">
    <property type="entry name" value="HISTONE-LYSINE N-METHYLTRANSFERASE-RELATED"/>
    <property type="match status" value="1"/>
</dbReference>
<dbReference type="EMBL" id="BLLK01000038">
    <property type="protein sequence ID" value="GFH49475.1"/>
    <property type="molecule type" value="Genomic_DNA"/>
</dbReference>
<evidence type="ECO:0000259" key="5">
    <source>
        <dbReference type="PROSITE" id="PS50868"/>
    </source>
</evidence>